<evidence type="ECO:0000259" key="2">
    <source>
        <dbReference type="PROSITE" id="PS50164"/>
    </source>
</evidence>
<dbReference type="AlphaFoldDB" id="A0A1F4Q493"/>
<dbReference type="InterPro" id="IPR050190">
    <property type="entry name" value="UPF0213_domain"/>
</dbReference>
<proteinExistence type="inferred from homology"/>
<dbReference type="Gene3D" id="3.40.1440.10">
    <property type="entry name" value="GIY-YIG endonuclease"/>
    <property type="match status" value="1"/>
</dbReference>
<dbReference type="PROSITE" id="PS50164">
    <property type="entry name" value="GIY_YIG"/>
    <property type="match status" value="1"/>
</dbReference>
<comment type="similarity">
    <text evidence="1">Belongs to the UPF0213 family.</text>
</comment>
<dbReference type="EMBL" id="METM01000004">
    <property type="protein sequence ID" value="OGB90785.1"/>
    <property type="molecule type" value="Genomic_DNA"/>
</dbReference>
<accession>A0A1F4Q493</accession>
<protein>
    <recommendedName>
        <fullName evidence="2">GIY-YIG domain-containing protein</fullName>
    </recommendedName>
</protein>
<evidence type="ECO:0000256" key="1">
    <source>
        <dbReference type="ARBA" id="ARBA00007435"/>
    </source>
</evidence>
<feature type="domain" description="GIY-YIG" evidence="2">
    <location>
        <begin position="1"/>
        <end position="76"/>
    </location>
</feature>
<dbReference type="Pfam" id="PF01541">
    <property type="entry name" value="GIY-YIG"/>
    <property type="match status" value="1"/>
</dbReference>
<evidence type="ECO:0000313" key="4">
    <source>
        <dbReference type="Proteomes" id="UP000178724"/>
    </source>
</evidence>
<organism evidence="3 4">
    <name type="scientific">candidate division WOR-1 bacterium RIFCSPHIGHO2_01_FULL_53_15</name>
    <dbReference type="NCBI Taxonomy" id="1802564"/>
    <lineage>
        <taxon>Bacteria</taxon>
        <taxon>Bacillati</taxon>
        <taxon>Saganbacteria</taxon>
    </lineage>
</organism>
<dbReference type="PANTHER" id="PTHR34477">
    <property type="entry name" value="UPF0213 PROTEIN YHBQ"/>
    <property type="match status" value="1"/>
</dbReference>
<evidence type="ECO:0000313" key="3">
    <source>
        <dbReference type="EMBL" id="OGB90785.1"/>
    </source>
</evidence>
<dbReference type="InterPro" id="IPR000305">
    <property type="entry name" value="GIY-YIG_endonuc"/>
</dbReference>
<dbReference type="CDD" id="cd10456">
    <property type="entry name" value="GIY-YIG_UPF0213"/>
    <property type="match status" value="1"/>
</dbReference>
<gene>
    <name evidence="3" type="ORF">A2625_07065</name>
</gene>
<dbReference type="Proteomes" id="UP000178724">
    <property type="component" value="Unassembled WGS sequence"/>
</dbReference>
<name>A0A1F4Q493_UNCSA</name>
<dbReference type="PANTHER" id="PTHR34477:SF1">
    <property type="entry name" value="UPF0213 PROTEIN YHBQ"/>
    <property type="match status" value="1"/>
</dbReference>
<sequence length="83" mass="9918">MPFYVYIIECANKALYTGLTNNLDRRFYQHQTGKGARYTKYNPAMRLKYYEKHGSKKEAAKREYQIKCWPRTKKLALIMKQCG</sequence>
<dbReference type="InterPro" id="IPR035901">
    <property type="entry name" value="GIY-YIG_endonuc_sf"/>
</dbReference>
<comment type="caution">
    <text evidence="3">The sequence shown here is derived from an EMBL/GenBank/DDBJ whole genome shotgun (WGS) entry which is preliminary data.</text>
</comment>
<dbReference type="SUPFAM" id="SSF82771">
    <property type="entry name" value="GIY-YIG endonuclease"/>
    <property type="match status" value="1"/>
</dbReference>
<dbReference type="SMART" id="SM00465">
    <property type="entry name" value="GIYc"/>
    <property type="match status" value="1"/>
</dbReference>
<reference evidence="3 4" key="1">
    <citation type="journal article" date="2016" name="Nat. Commun.">
        <title>Thousands of microbial genomes shed light on interconnected biogeochemical processes in an aquifer system.</title>
        <authorList>
            <person name="Anantharaman K."/>
            <person name="Brown C.T."/>
            <person name="Hug L.A."/>
            <person name="Sharon I."/>
            <person name="Castelle C.J."/>
            <person name="Probst A.J."/>
            <person name="Thomas B.C."/>
            <person name="Singh A."/>
            <person name="Wilkins M.J."/>
            <person name="Karaoz U."/>
            <person name="Brodie E.L."/>
            <person name="Williams K.H."/>
            <person name="Hubbard S.S."/>
            <person name="Banfield J.F."/>
        </authorList>
    </citation>
    <scope>NUCLEOTIDE SEQUENCE [LARGE SCALE GENOMIC DNA]</scope>
</reference>